<dbReference type="GO" id="GO:0046295">
    <property type="term" value="P:glycolate biosynthetic process"/>
    <property type="evidence" value="ECO:0007669"/>
    <property type="project" value="UniProtKB-UniRule"/>
</dbReference>
<dbReference type="Gene3D" id="1.10.150.240">
    <property type="entry name" value="Putative phosphatase, domain 2"/>
    <property type="match status" value="1"/>
</dbReference>
<sequence length="232" mass="25072">MLIKLTGHFQGHLPQLIAFDLDGTLVDSVPDIAAATDRMLVALGHPAAGEQRVRSWVGNGAGLLVKRALADSYDPAAVAAVSDAEFDPAMAAFREYYAEENGRLTRLYAGVSDVLNAFYDLGVPMAVITNKPKIFADPLLAELDIARYFELVLGGECLPQKKPHPMPLEQASRQFGVSSARSLMVGDSRNDVEAAKAAGWVSAALTYGYNHGEPVANSEPDWLLDDFRELIL</sequence>
<keyword evidence="6 10" id="KW-0479">Metal-binding</keyword>
<dbReference type="InterPro" id="IPR006439">
    <property type="entry name" value="HAD-SF_hydro_IA"/>
</dbReference>
<dbReference type="EC" id="3.1.3.18" evidence="5 10"/>
<dbReference type="FunFam" id="3.40.50.1000:FF:000022">
    <property type="entry name" value="Phosphoglycolate phosphatase"/>
    <property type="match status" value="1"/>
</dbReference>
<gene>
    <name evidence="11" type="ORF">Kalk_15795</name>
</gene>
<dbReference type="GO" id="GO:0008967">
    <property type="term" value="F:phosphoglycolate phosphatase activity"/>
    <property type="evidence" value="ECO:0007669"/>
    <property type="project" value="UniProtKB-UniRule"/>
</dbReference>
<evidence type="ECO:0000313" key="11">
    <source>
        <dbReference type="EMBL" id="AUM13799.1"/>
    </source>
</evidence>
<dbReference type="GO" id="GO:0005829">
    <property type="term" value="C:cytosol"/>
    <property type="evidence" value="ECO:0007669"/>
    <property type="project" value="TreeGrafter"/>
</dbReference>
<dbReference type="NCBIfam" id="TIGR01449">
    <property type="entry name" value="PGP_bact"/>
    <property type="match status" value="1"/>
</dbReference>
<name>A0A2K9LN49_9GAMM</name>
<dbReference type="PANTHER" id="PTHR43434:SF1">
    <property type="entry name" value="PHOSPHOGLYCOLATE PHOSPHATASE"/>
    <property type="match status" value="1"/>
</dbReference>
<dbReference type="NCBIfam" id="NF009695">
    <property type="entry name" value="PRK13222.1-2"/>
    <property type="match status" value="1"/>
</dbReference>
<dbReference type="HAMAP" id="MF_00495">
    <property type="entry name" value="GPH_hydrolase_bact"/>
    <property type="match status" value="1"/>
</dbReference>
<comment type="function">
    <text evidence="10">Specifically catalyzes the dephosphorylation of 2-phosphoglycolate. Is involved in the dissimilation of the intracellular 2-phosphoglycolate formed during the DNA repair of 3'-phosphoglycolate ends, a major class of DNA lesions induced by oxidative stress.</text>
</comment>
<dbReference type="CDD" id="cd16417">
    <property type="entry name" value="HAD_PGPase"/>
    <property type="match status" value="1"/>
</dbReference>
<dbReference type="SFLD" id="SFLDS00003">
    <property type="entry name" value="Haloacid_Dehalogenase"/>
    <property type="match status" value="1"/>
</dbReference>
<dbReference type="NCBIfam" id="TIGR01549">
    <property type="entry name" value="HAD-SF-IA-v1"/>
    <property type="match status" value="1"/>
</dbReference>
<dbReference type="UniPathway" id="UPA00865">
    <property type="reaction ID" value="UER00834"/>
</dbReference>
<evidence type="ECO:0000256" key="10">
    <source>
        <dbReference type="HAMAP-Rule" id="MF_00495"/>
    </source>
</evidence>
<dbReference type="Proteomes" id="UP000235116">
    <property type="component" value="Chromosome"/>
</dbReference>
<proteinExistence type="inferred from homology"/>
<evidence type="ECO:0000256" key="5">
    <source>
        <dbReference type="ARBA" id="ARBA00013078"/>
    </source>
</evidence>
<comment type="catalytic activity">
    <reaction evidence="1 10">
        <text>2-phosphoglycolate + H2O = glycolate + phosphate</text>
        <dbReference type="Rhea" id="RHEA:14369"/>
        <dbReference type="ChEBI" id="CHEBI:15377"/>
        <dbReference type="ChEBI" id="CHEBI:29805"/>
        <dbReference type="ChEBI" id="CHEBI:43474"/>
        <dbReference type="ChEBI" id="CHEBI:58033"/>
        <dbReference type="EC" id="3.1.3.18"/>
    </reaction>
</comment>
<feature type="binding site" evidence="10">
    <location>
        <position position="22"/>
    </location>
    <ligand>
        <name>Mg(2+)</name>
        <dbReference type="ChEBI" id="CHEBI:18420"/>
    </ligand>
</feature>
<dbReference type="GO" id="GO:0005975">
    <property type="term" value="P:carbohydrate metabolic process"/>
    <property type="evidence" value="ECO:0007669"/>
    <property type="project" value="InterPro"/>
</dbReference>
<dbReference type="GO" id="GO:0046872">
    <property type="term" value="F:metal ion binding"/>
    <property type="evidence" value="ECO:0007669"/>
    <property type="project" value="UniProtKB-KW"/>
</dbReference>
<evidence type="ECO:0000256" key="2">
    <source>
        <dbReference type="ARBA" id="ARBA00001946"/>
    </source>
</evidence>
<reference evidence="12" key="1">
    <citation type="submission" date="2017-08" db="EMBL/GenBank/DDBJ databases">
        <title>Direct submision.</title>
        <authorList>
            <person name="Kim S.-J."/>
            <person name="Rhee S.-K."/>
        </authorList>
    </citation>
    <scope>NUCLEOTIDE SEQUENCE [LARGE SCALE GENOMIC DNA]</scope>
    <source>
        <strain evidence="12">GI5</strain>
    </source>
</reference>
<organism evidence="11 12">
    <name type="scientific">Ketobacter alkanivorans</name>
    <dbReference type="NCBI Taxonomy" id="1917421"/>
    <lineage>
        <taxon>Bacteria</taxon>
        <taxon>Pseudomonadati</taxon>
        <taxon>Pseudomonadota</taxon>
        <taxon>Gammaproteobacteria</taxon>
        <taxon>Pseudomonadales</taxon>
        <taxon>Ketobacteraceae</taxon>
        <taxon>Ketobacter</taxon>
    </lineage>
</organism>
<evidence type="ECO:0000256" key="3">
    <source>
        <dbReference type="ARBA" id="ARBA00004818"/>
    </source>
</evidence>
<evidence type="ECO:0000256" key="6">
    <source>
        <dbReference type="ARBA" id="ARBA00022723"/>
    </source>
</evidence>
<keyword evidence="12" id="KW-1185">Reference proteome</keyword>
<dbReference type="Gene3D" id="3.40.50.1000">
    <property type="entry name" value="HAD superfamily/HAD-like"/>
    <property type="match status" value="1"/>
</dbReference>
<dbReference type="GO" id="GO:0006281">
    <property type="term" value="P:DNA repair"/>
    <property type="evidence" value="ECO:0007669"/>
    <property type="project" value="TreeGrafter"/>
</dbReference>
<dbReference type="SFLD" id="SFLDG01129">
    <property type="entry name" value="C1.5:_HAD__Beta-PGM__Phosphata"/>
    <property type="match status" value="1"/>
</dbReference>
<dbReference type="InterPro" id="IPR050155">
    <property type="entry name" value="HAD-like_hydrolase_sf"/>
</dbReference>
<dbReference type="OrthoDB" id="9776368at2"/>
<dbReference type="KEGG" id="kak:Kalk_15795"/>
<evidence type="ECO:0000256" key="8">
    <source>
        <dbReference type="ARBA" id="ARBA00022842"/>
    </source>
</evidence>
<comment type="cofactor">
    <cofactor evidence="2 10">
        <name>Mg(2+)</name>
        <dbReference type="ChEBI" id="CHEBI:18420"/>
    </cofactor>
</comment>
<dbReference type="RefSeq" id="WP_101895174.1">
    <property type="nucleotide sequence ID" value="NZ_CP022684.1"/>
</dbReference>
<dbReference type="AlphaFoldDB" id="A0A2K9LN49"/>
<keyword evidence="9 10" id="KW-0119">Carbohydrate metabolism</keyword>
<protein>
    <recommendedName>
        <fullName evidence="5 10">Phosphoglycolate phosphatase</fullName>
        <shortName evidence="10">PGP</shortName>
        <shortName evidence="10">PGPase</shortName>
        <ecNumber evidence="5 10">3.1.3.18</ecNumber>
    </recommendedName>
</protein>
<dbReference type="InterPro" id="IPR041492">
    <property type="entry name" value="HAD_2"/>
</dbReference>
<dbReference type="Pfam" id="PF13419">
    <property type="entry name" value="HAD_2"/>
    <property type="match status" value="1"/>
</dbReference>
<comment type="pathway">
    <text evidence="3 10">Organic acid metabolism; glycolate biosynthesis; glycolate from 2-phosphoglycolate: step 1/1.</text>
</comment>
<keyword evidence="8 10" id="KW-0460">Magnesium</keyword>
<dbReference type="InterPro" id="IPR036412">
    <property type="entry name" value="HAD-like_sf"/>
</dbReference>
<dbReference type="SUPFAM" id="SSF56784">
    <property type="entry name" value="HAD-like"/>
    <property type="match status" value="1"/>
</dbReference>
<feature type="binding site" evidence="10">
    <location>
        <position position="20"/>
    </location>
    <ligand>
        <name>Mg(2+)</name>
        <dbReference type="ChEBI" id="CHEBI:18420"/>
    </ligand>
</feature>
<evidence type="ECO:0000256" key="7">
    <source>
        <dbReference type="ARBA" id="ARBA00022801"/>
    </source>
</evidence>
<comment type="similarity">
    <text evidence="4 10">Belongs to the HAD-like hydrolase superfamily. CbbY/CbbZ/Gph/YieH family.</text>
</comment>
<evidence type="ECO:0000313" key="12">
    <source>
        <dbReference type="Proteomes" id="UP000235116"/>
    </source>
</evidence>
<dbReference type="EMBL" id="CP022684">
    <property type="protein sequence ID" value="AUM13799.1"/>
    <property type="molecule type" value="Genomic_DNA"/>
</dbReference>
<dbReference type="PANTHER" id="PTHR43434">
    <property type="entry name" value="PHOSPHOGLYCOLATE PHOSPHATASE"/>
    <property type="match status" value="1"/>
</dbReference>
<dbReference type="InterPro" id="IPR023198">
    <property type="entry name" value="PGP-like_dom2"/>
</dbReference>
<evidence type="ECO:0000256" key="4">
    <source>
        <dbReference type="ARBA" id="ARBA00006171"/>
    </source>
</evidence>
<dbReference type="InterPro" id="IPR037512">
    <property type="entry name" value="PGPase_prok"/>
</dbReference>
<dbReference type="InterPro" id="IPR023214">
    <property type="entry name" value="HAD_sf"/>
</dbReference>
<accession>A0A2K9LN49</accession>
<keyword evidence="7 10" id="KW-0378">Hydrolase</keyword>
<feature type="binding site" evidence="10">
    <location>
        <position position="187"/>
    </location>
    <ligand>
        <name>Mg(2+)</name>
        <dbReference type="ChEBI" id="CHEBI:18420"/>
    </ligand>
</feature>
<dbReference type="SFLD" id="SFLDG01135">
    <property type="entry name" value="C1.5.6:_HAD__Beta-PGM__Phospha"/>
    <property type="match status" value="1"/>
</dbReference>
<evidence type="ECO:0000256" key="1">
    <source>
        <dbReference type="ARBA" id="ARBA00000830"/>
    </source>
</evidence>
<evidence type="ECO:0000256" key="9">
    <source>
        <dbReference type="ARBA" id="ARBA00023277"/>
    </source>
</evidence>
<feature type="active site" description="Nucleophile" evidence="10">
    <location>
        <position position="20"/>
    </location>
</feature>